<dbReference type="PROSITE" id="PS50181">
    <property type="entry name" value="FBOX"/>
    <property type="match status" value="1"/>
</dbReference>
<comment type="caution">
    <text evidence="2">The sequence shown here is derived from an EMBL/GenBank/DDBJ whole genome shotgun (WGS) entry which is preliminary data.</text>
</comment>
<evidence type="ECO:0000313" key="3">
    <source>
        <dbReference type="Proteomes" id="UP000324897"/>
    </source>
</evidence>
<accession>A0A5J9TI95</accession>
<dbReference type="AlphaFoldDB" id="A0A5J9TI95"/>
<dbReference type="Gene3D" id="1.20.1280.50">
    <property type="match status" value="1"/>
</dbReference>
<proteinExistence type="predicted"/>
<dbReference type="Proteomes" id="UP000324897">
    <property type="component" value="Chromosome 3"/>
</dbReference>
<dbReference type="InterPro" id="IPR036047">
    <property type="entry name" value="F-box-like_dom_sf"/>
</dbReference>
<dbReference type="Pfam" id="PF23635">
    <property type="entry name" value="Beta-prop_AT5G49610-like"/>
    <property type="match status" value="1"/>
</dbReference>
<dbReference type="CDD" id="cd09917">
    <property type="entry name" value="F-box_SF"/>
    <property type="match status" value="1"/>
</dbReference>
<sequence>MARGKSRIRKAKTLASSALPAAPADAAPVEVLPEYTLIFIFRRLTPADLLRAALACHRWRRAAVRAVPRAPPILGYFFHPAGVPGKPPLPSIDKTFYPAVFAPLEASSPRLSLALSAGEMNSFRLNDVHLGLVILLPRDLPEAILPRVLVIDPASRRRALLPSPPRGALRDDRWRCDRKVFGVALLSRAHPSRLSFDAVLFTVDGDRPRAWVASVRDGDCTWRAMPRSEGIQVDFDPRWFENRCVHAAGNIYWHICNSNRVLKLDSLSLEFSFIPVPAALADCFTSYRIGETPGDGRLCIVVMVDEELQIWVRGEALCSDKGWLVDTRTCVRKVLDTVSGLPSVGLKRHISTWFTDMDYAGTGKVFVGTWGYGRYSFHMETGKLERLKMKDGKEYGHPIWGYTLAWPPAFLAPED</sequence>
<evidence type="ECO:0000313" key="2">
    <source>
        <dbReference type="EMBL" id="TVU11035.1"/>
    </source>
</evidence>
<protein>
    <recommendedName>
        <fullName evidence="1">F-box domain-containing protein</fullName>
    </recommendedName>
</protein>
<dbReference type="SUPFAM" id="SSF81383">
    <property type="entry name" value="F-box domain"/>
    <property type="match status" value="1"/>
</dbReference>
<feature type="non-terminal residue" evidence="2">
    <location>
        <position position="1"/>
    </location>
</feature>
<dbReference type="EMBL" id="RWGY01000039">
    <property type="protein sequence ID" value="TVU11035.1"/>
    <property type="molecule type" value="Genomic_DNA"/>
</dbReference>
<dbReference type="SUPFAM" id="SSF101898">
    <property type="entry name" value="NHL repeat"/>
    <property type="match status" value="1"/>
</dbReference>
<name>A0A5J9TI95_9POAL</name>
<gene>
    <name evidence="2" type="ORF">EJB05_44597</name>
</gene>
<dbReference type="InterPro" id="IPR001810">
    <property type="entry name" value="F-box_dom"/>
</dbReference>
<reference evidence="2 3" key="1">
    <citation type="journal article" date="2019" name="Sci. Rep.">
        <title>A high-quality genome of Eragrostis curvula grass provides insights into Poaceae evolution and supports new strategies to enhance forage quality.</title>
        <authorList>
            <person name="Carballo J."/>
            <person name="Santos B.A.C.M."/>
            <person name="Zappacosta D."/>
            <person name="Garbus I."/>
            <person name="Selva J.P."/>
            <person name="Gallo C.A."/>
            <person name="Diaz A."/>
            <person name="Albertini E."/>
            <person name="Caccamo M."/>
            <person name="Echenique V."/>
        </authorList>
    </citation>
    <scope>NUCLEOTIDE SEQUENCE [LARGE SCALE GENOMIC DNA]</scope>
    <source>
        <strain evidence="3">cv. Victoria</strain>
        <tissue evidence="2">Leaf</tissue>
    </source>
</reference>
<dbReference type="Gramene" id="TVU11035">
    <property type="protein sequence ID" value="TVU11035"/>
    <property type="gene ID" value="EJB05_44597"/>
</dbReference>
<dbReference type="PANTHER" id="PTHR33207">
    <property type="entry name" value="F-BOX DOMAIN CONTAINING PROTEIN-RELATED"/>
    <property type="match status" value="1"/>
</dbReference>
<dbReference type="Pfam" id="PF12937">
    <property type="entry name" value="F-box-like"/>
    <property type="match status" value="1"/>
</dbReference>
<dbReference type="OrthoDB" id="687046at2759"/>
<feature type="domain" description="F-box" evidence="1">
    <location>
        <begin position="26"/>
        <end position="60"/>
    </location>
</feature>
<keyword evidence="3" id="KW-1185">Reference proteome</keyword>
<organism evidence="2 3">
    <name type="scientific">Eragrostis curvula</name>
    <name type="common">weeping love grass</name>
    <dbReference type="NCBI Taxonomy" id="38414"/>
    <lineage>
        <taxon>Eukaryota</taxon>
        <taxon>Viridiplantae</taxon>
        <taxon>Streptophyta</taxon>
        <taxon>Embryophyta</taxon>
        <taxon>Tracheophyta</taxon>
        <taxon>Spermatophyta</taxon>
        <taxon>Magnoliopsida</taxon>
        <taxon>Liliopsida</taxon>
        <taxon>Poales</taxon>
        <taxon>Poaceae</taxon>
        <taxon>PACMAD clade</taxon>
        <taxon>Chloridoideae</taxon>
        <taxon>Eragrostideae</taxon>
        <taxon>Eragrostidinae</taxon>
        <taxon>Eragrostis</taxon>
    </lineage>
</organism>
<dbReference type="InterPro" id="IPR056594">
    <property type="entry name" value="AT5G49610-like_b-prop"/>
</dbReference>
<evidence type="ECO:0000259" key="1">
    <source>
        <dbReference type="PROSITE" id="PS50181"/>
    </source>
</evidence>